<accession>A0A146K1J3</accession>
<dbReference type="AlphaFoldDB" id="A0A146K1J3"/>
<feature type="compositionally biased region" description="Low complexity" evidence="1">
    <location>
        <begin position="102"/>
        <end position="113"/>
    </location>
</feature>
<evidence type="ECO:0000313" key="3">
    <source>
        <dbReference type="EMBL" id="JAP90338.1"/>
    </source>
</evidence>
<keyword evidence="2" id="KW-1133">Transmembrane helix</keyword>
<evidence type="ECO:0000256" key="1">
    <source>
        <dbReference type="SAM" id="MobiDB-lite"/>
    </source>
</evidence>
<feature type="compositionally biased region" description="Low complexity" evidence="1">
    <location>
        <begin position="344"/>
        <end position="354"/>
    </location>
</feature>
<dbReference type="EMBL" id="GDID01006268">
    <property type="protein sequence ID" value="JAP90338.1"/>
    <property type="molecule type" value="Transcribed_RNA"/>
</dbReference>
<gene>
    <name evidence="3" type="ORF">TPC1_30167</name>
</gene>
<feature type="region of interest" description="Disordered" evidence="1">
    <location>
        <begin position="334"/>
        <end position="354"/>
    </location>
</feature>
<evidence type="ECO:0000256" key="2">
    <source>
        <dbReference type="SAM" id="Phobius"/>
    </source>
</evidence>
<sequence length="886" mass="101421">LPEELINVLEELMFSEEGEAVYEFESTEEKTNIEVEQEIVIEEIQENNEYNAEERIEQTEGYELLESQEQLQENEAFEESDAEIEHQLFEEIDEITEESEVESPQLEQSEQPEIQCEESELGQIEILEILELEYEENKEQDLEIIEDPLSEQEEITELNEATESENQQEEIVEQENKATTEELQEETCENIVIEESEVGHITEAEVEETIEEHLIQEFEMVEIREHEESEKTEQEENAVQELELHIEEAEQNELLETIENPEQAESESTTEVEMEVEILEEVHGSEEELWITETLEYEENEFKAELEILVEEVTEETTEQTPEQIEIELETAVETVEESEQLNEESSSLEESTNIEEVNYEAENEIISEQNEENQNKEEEAVEEKQLETLPEELINEQEENQQNEESIEPEQIEEHSTIEVENESIPETIEESLQEVEEAVVEIQIQVLIKINNTLTTPHFQIDANCSGITHFDVIMNNFSTSAQSCIFSINQTQKASQAIQVSEQTILTNLNFDFLVENCFVTQYSFDHEVISSQIQLITNVEIYPATLATSQQGTLEFKVIRYLQFAPESQIFKQIIASTFPDQFPFSDCVFINKPFCVTNLSGAFSPVPTVEFEVDFGKFVESCSNCTVNLSFNGFQLKFNFSEKMNFSILQSEILQNDVIQLKISENLAEKLSFKLQVKNKIVLTARPYAFIPVQNKQFYSMQLEVSSLFQRKAGCPDGTVDVFVQNTKVGDALKVVECQVQVLFSEDSVKPVSGQSLQMAGKTSDSQFNAIAKQTTLTDALIGQMAVNVDQSEPPENLLLSESEVENIPVVQSPITAIVLGVIGGIIVIAAIVLTILYIKTKHTRMLIGKIDRKPEVVIYQRNKRQTVSGKLKSKREIIYK</sequence>
<feature type="transmembrane region" description="Helical" evidence="2">
    <location>
        <begin position="820"/>
        <end position="844"/>
    </location>
</feature>
<proteinExistence type="predicted"/>
<protein>
    <submittedName>
        <fullName evidence="3">Uncharacterized protein</fullName>
    </submittedName>
</protein>
<feature type="non-terminal residue" evidence="3">
    <location>
        <position position="1"/>
    </location>
</feature>
<feature type="region of interest" description="Disordered" evidence="1">
    <location>
        <begin position="159"/>
        <end position="185"/>
    </location>
</feature>
<organism evidence="3">
    <name type="scientific">Trepomonas sp. PC1</name>
    <dbReference type="NCBI Taxonomy" id="1076344"/>
    <lineage>
        <taxon>Eukaryota</taxon>
        <taxon>Metamonada</taxon>
        <taxon>Diplomonadida</taxon>
        <taxon>Hexamitidae</taxon>
        <taxon>Hexamitinae</taxon>
        <taxon>Trepomonas</taxon>
    </lineage>
</organism>
<name>A0A146K1J3_9EUKA</name>
<feature type="compositionally biased region" description="Acidic residues" evidence="1">
    <location>
        <begin position="159"/>
        <end position="173"/>
    </location>
</feature>
<feature type="compositionally biased region" description="Acidic residues" evidence="1">
    <location>
        <begin position="397"/>
        <end position="412"/>
    </location>
</feature>
<feature type="compositionally biased region" description="Acidic residues" evidence="1">
    <location>
        <begin position="334"/>
        <end position="343"/>
    </location>
</feature>
<feature type="region of interest" description="Disordered" evidence="1">
    <location>
        <begin position="96"/>
        <end position="115"/>
    </location>
</feature>
<keyword evidence="2" id="KW-0812">Transmembrane</keyword>
<feature type="region of interest" description="Disordered" evidence="1">
    <location>
        <begin position="397"/>
        <end position="422"/>
    </location>
</feature>
<reference evidence="3" key="1">
    <citation type="submission" date="2015-07" db="EMBL/GenBank/DDBJ databases">
        <title>Adaptation to a free-living lifestyle via gene acquisitions in the diplomonad Trepomonas sp. PC1.</title>
        <authorList>
            <person name="Xu F."/>
            <person name="Jerlstrom-Hultqvist J."/>
            <person name="Kolisko M."/>
            <person name="Simpson A.G.B."/>
            <person name="Roger A.J."/>
            <person name="Svard S.G."/>
            <person name="Andersson J.O."/>
        </authorList>
    </citation>
    <scope>NUCLEOTIDE SEQUENCE</scope>
    <source>
        <strain evidence="3">PC1</strain>
    </source>
</reference>
<keyword evidence="2" id="KW-0472">Membrane</keyword>